<sequence length="64" mass="6741">MLKTAAPHKICGAAESEAHSRTVNALTVIQPVKDALVIAFVEIVEFNAKLIGGQNSVYGRHPGA</sequence>
<dbReference type="RefSeq" id="WP_347788201.1">
    <property type="nucleotide sequence ID" value="NZ_JBDQQU010000426.1"/>
</dbReference>
<evidence type="ECO:0000313" key="2">
    <source>
        <dbReference type="Proteomes" id="UP001438292"/>
    </source>
</evidence>
<dbReference type="EMBL" id="JBDQQU010000426">
    <property type="protein sequence ID" value="MEO3957747.1"/>
    <property type="molecule type" value="Genomic_DNA"/>
</dbReference>
<comment type="caution">
    <text evidence="1">The sequence shown here is derived from an EMBL/GenBank/DDBJ whole genome shotgun (WGS) entry which is preliminary data.</text>
</comment>
<keyword evidence="2" id="KW-1185">Reference proteome</keyword>
<proteinExistence type="predicted"/>
<protein>
    <submittedName>
        <fullName evidence="1">Uncharacterized protein</fullName>
    </submittedName>
</protein>
<feature type="non-terminal residue" evidence="1">
    <location>
        <position position="64"/>
    </location>
</feature>
<evidence type="ECO:0000313" key="1">
    <source>
        <dbReference type="EMBL" id="MEO3957747.1"/>
    </source>
</evidence>
<reference evidence="1 2" key="1">
    <citation type="submission" date="2024-05" db="EMBL/GenBank/DDBJ databases">
        <authorList>
            <person name="De Oliveira J.P."/>
            <person name="Noriler S.A."/>
            <person name="De Oliveira A.G."/>
            <person name="Sipoli D.S."/>
        </authorList>
    </citation>
    <scope>NUCLEOTIDE SEQUENCE [LARGE SCALE GENOMIC DNA]</scope>
    <source>
        <strain evidence="1 2">LABIM186</strain>
    </source>
</reference>
<name>A0ABV0HD46_9NEIS</name>
<accession>A0ABV0HD46</accession>
<gene>
    <name evidence="1" type="ORF">ABH309_25215</name>
</gene>
<dbReference type="Proteomes" id="UP001438292">
    <property type="component" value="Unassembled WGS sequence"/>
</dbReference>
<organism evidence="1 2">
    <name type="scientific">Chromobacterium piscinae</name>
    <dbReference type="NCBI Taxonomy" id="686831"/>
    <lineage>
        <taxon>Bacteria</taxon>
        <taxon>Pseudomonadati</taxon>
        <taxon>Pseudomonadota</taxon>
        <taxon>Betaproteobacteria</taxon>
        <taxon>Neisseriales</taxon>
        <taxon>Chromobacteriaceae</taxon>
        <taxon>Chromobacterium</taxon>
    </lineage>
</organism>